<evidence type="ECO:0000313" key="2">
    <source>
        <dbReference type="Proteomes" id="UP000304953"/>
    </source>
</evidence>
<sequence length="432" mass="48217">MKDEYRCPNCFQGDIGTGTCTRCGFSRKEEKQNPMRLPEWTFLANRYLIGQILGNGGFGITYKAFDVLNQCICAVKEFVPVGVVTRREDKFQITVTSKSNIEDFEHGKRQFMEEAEVLKKLTDVPEVVQIMDYFLLNNTAYFVMEYIEGATLKQLMKIYGGKIPLPDAMSMVCRAGLALDQVHKRAGIFHRDISPDNIMVTGDNRIKLIDFGNAKHIIGKRSQTLSVILKHGYAPPEQYSSTSSQGSYTDVYSLAVTFYYVVTGIMVPNAPDRFGGVEYRPLLEICPQVGLEASEAVDRALVLNSRNRTGSTAEFVRAISLPMGKSVSAYLKLSGENGKQEWNLPENKKVVIGRSGGWADIVPTNDSKVSKQHCELFWDSLEKQFYLIDCSTNGTFIGGARLEKGKPYIIPNGGQFSLGNHICDLEVGWKNG</sequence>
<comment type="caution">
    <text evidence="1">The sequence shown here is derived from an EMBL/GenBank/DDBJ whole genome shotgun (WGS) entry which is preliminary data.</text>
</comment>
<evidence type="ECO:0000313" key="1">
    <source>
        <dbReference type="EMBL" id="TGY97784.1"/>
    </source>
</evidence>
<dbReference type="Proteomes" id="UP000304953">
    <property type="component" value="Unassembled WGS sequence"/>
</dbReference>
<organism evidence="1 2">
    <name type="scientific">Petralouisia muris</name>
    <dbReference type="NCBI Taxonomy" id="3032872"/>
    <lineage>
        <taxon>Bacteria</taxon>
        <taxon>Bacillati</taxon>
        <taxon>Bacillota</taxon>
        <taxon>Clostridia</taxon>
        <taxon>Lachnospirales</taxon>
        <taxon>Lachnospiraceae</taxon>
        <taxon>Petralouisia</taxon>
    </lineage>
</organism>
<protein>
    <submittedName>
        <fullName evidence="1">FHA domain-containing protein</fullName>
    </submittedName>
</protein>
<keyword evidence="2" id="KW-1185">Reference proteome</keyword>
<name>A0AC61S072_9FIRM</name>
<proteinExistence type="predicted"/>
<dbReference type="EMBL" id="SRYA01000004">
    <property type="protein sequence ID" value="TGY97784.1"/>
    <property type="molecule type" value="Genomic_DNA"/>
</dbReference>
<accession>A0AC61S072</accession>
<gene>
    <name evidence="1" type="ORF">E5329_02710</name>
</gene>
<reference evidence="1" key="1">
    <citation type="submission" date="2019-04" db="EMBL/GenBank/DDBJ databases">
        <title>Microbes associate with the intestines of laboratory mice.</title>
        <authorList>
            <person name="Navarre W."/>
            <person name="Wong E."/>
            <person name="Huang K."/>
            <person name="Tropini C."/>
            <person name="Ng K."/>
            <person name="Yu B."/>
        </authorList>
    </citation>
    <scope>NUCLEOTIDE SEQUENCE</scope>
    <source>
        <strain evidence="1">NM01_1-7b</strain>
    </source>
</reference>